<feature type="region of interest" description="Disordered" evidence="1">
    <location>
        <begin position="360"/>
        <end position="428"/>
    </location>
</feature>
<evidence type="ECO:0000256" key="2">
    <source>
        <dbReference type="SAM" id="Phobius"/>
    </source>
</evidence>
<evidence type="ECO:0000256" key="1">
    <source>
        <dbReference type="SAM" id="MobiDB-lite"/>
    </source>
</evidence>
<feature type="compositionally biased region" description="Low complexity" evidence="1">
    <location>
        <begin position="235"/>
        <end position="264"/>
    </location>
</feature>
<dbReference type="Proteomes" id="UP001215598">
    <property type="component" value="Unassembled WGS sequence"/>
</dbReference>
<gene>
    <name evidence="3" type="ORF">B0H16DRAFT_1738170</name>
</gene>
<evidence type="ECO:0000313" key="4">
    <source>
        <dbReference type="Proteomes" id="UP001215598"/>
    </source>
</evidence>
<keyword evidence="2" id="KW-0472">Membrane</keyword>
<feature type="compositionally biased region" description="Pro residues" evidence="1">
    <location>
        <begin position="279"/>
        <end position="288"/>
    </location>
</feature>
<dbReference type="AlphaFoldDB" id="A0AAD7HIP0"/>
<dbReference type="EMBL" id="JARKIB010000228">
    <property type="protein sequence ID" value="KAJ7721617.1"/>
    <property type="molecule type" value="Genomic_DNA"/>
</dbReference>
<name>A0AAD7HIP0_9AGAR</name>
<feature type="compositionally biased region" description="Basic and acidic residues" evidence="1">
    <location>
        <begin position="402"/>
        <end position="418"/>
    </location>
</feature>
<feature type="region of interest" description="Disordered" evidence="1">
    <location>
        <begin position="235"/>
        <end position="288"/>
    </location>
</feature>
<feature type="compositionally biased region" description="Pro residues" evidence="1">
    <location>
        <begin position="379"/>
        <end position="393"/>
    </location>
</feature>
<keyword evidence="4" id="KW-1185">Reference proteome</keyword>
<proteinExistence type="predicted"/>
<feature type="transmembrane region" description="Helical" evidence="2">
    <location>
        <begin position="298"/>
        <end position="319"/>
    </location>
</feature>
<protein>
    <submittedName>
        <fullName evidence="3">Uncharacterized protein</fullName>
    </submittedName>
</protein>
<comment type="caution">
    <text evidence="3">The sequence shown here is derived from an EMBL/GenBank/DDBJ whole genome shotgun (WGS) entry which is preliminary data.</text>
</comment>
<accession>A0AAD7HIP0</accession>
<sequence>MIVEWFTLFPPPHPPMRGKSCLFRIFLCLHSALAVLVTTILDDAFAGDSQSSITYSPSNVWVLGSSTNHGRIAPDPSQAFDSTWHDATDDTTANHDGTTPLFMEVNFQGTGIDIRCMIANNLADPSIPPFTGTKANYSFFVDNVPQNKDFLHEAGTTGDAFLYNTSVFATSGLSAAPHTLKLLLNGGPEVNGSVLLLFDYAIVTSDASTSAGPVPTPVGGTTSATFTSTTNAKVNSGVSSLSGTSTSSRSSAAASIPAGSSSPTGPGGVTRASQSPTSRPSPSPSSPVPFPAVHNSHIGPIIGGVVGGLLALILLLCLWSRRKCSRRLRLPIISPFTNPHAPSARRTRFSFRSFISTRKRDSVPSAELSSPPARKHPPSQSPPSTEPVEPPPDAESNSATPTRDDVLRLRAEVDRLRAQLEPPPRYSQ</sequence>
<keyword evidence="2" id="KW-0812">Transmembrane</keyword>
<reference evidence="3" key="1">
    <citation type="submission" date="2023-03" db="EMBL/GenBank/DDBJ databases">
        <title>Massive genome expansion in bonnet fungi (Mycena s.s.) driven by repeated elements and novel gene families across ecological guilds.</title>
        <authorList>
            <consortium name="Lawrence Berkeley National Laboratory"/>
            <person name="Harder C.B."/>
            <person name="Miyauchi S."/>
            <person name="Viragh M."/>
            <person name="Kuo A."/>
            <person name="Thoen E."/>
            <person name="Andreopoulos B."/>
            <person name="Lu D."/>
            <person name="Skrede I."/>
            <person name="Drula E."/>
            <person name="Henrissat B."/>
            <person name="Morin E."/>
            <person name="Kohler A."/>
            <person name="Barry K."/>
            <person name="LaButti K."/>
            <person name="Morin E."/>
            <person name="Salamov A."/>
            <person name="Lipzen A."/>
            <person name="Mereny Z."/>
            <person name="Hegedus B."/>
            <person name="Baldrian P."/>
            <person name="Stursova M."/>
            <person name="Weitz H."/>
            <person name="Taylor A."/>
            <person name="Grigoriev I.V."/>
            <person name="Nagy L.G."/>
            <person name="Martin F."/>
            <person name="Kauserud H."/>
        </authorList>
    </citation>
    <scope>NUCLEOTIDE SEQUENCE</scope>
    <source>
        <strain evidence="3">CBHHK182m</strain>
    </source>
</reference>
<evidence type="ECO:0000313" key="3">
    <source>
        <dbReference type="EMBL" id="KAJ7721617.1"/>
    </source>
</evidence>
<organism evidence="3 4">
    <name type="scientific">Mycena metata</name>
    <dbReference type="NCBI Taxonomy" id="1033252"/>
    <lineage>
        <taxon>Eukaryota</taxon>
        <taxon>Fungi</taxon>
        <taxon>Dikarya</taxon>
        <taxon>Basidiomycota</taxon>
        <taxon>Agaricomycotina</taxon>
        <taxon>Agaricomycetes</taxon>
        <taxon>Agaricomycetidae</taxon>
        <taxon>Agaricales</taxon>
        <taxon>Marasmiineae</taxon>
        <taxon>Mycenaceae</taxon>
        <taxon>Mycena</taxon>
    </lineage>
</organism>
<keyword evidence="2" id="KW-1133">Transmembrane helix</keyword>